<organism evidence="17 18">
    <name type="scientific">Gadus morhua</name>
    <name type="common">Atlantic cod</name>
    <dbReference type="NCBI Taxonomy" id="8049"/>
    <lineage>
        <taxon>Eukaryota</taxon>
        <taxon>Metazoa</taxon>
        <taxon>Chordata</taxon>
        <taxon>Craniata</taxon>
        <taxon>Vertebrata</taxon>
        <taxon>Euteleostomi</taxon>
        <taxon>Actinopterygii</taxon>
        <taxon>Neopterygii</taxon>
        <taxon>Teleostei</taxon>
        <taxon>Neoteleostei</taxon>
        <taxon>Acanthomorphata</taxon>
        <taxon>Zeiogadaria</taxon>
        <taxon>Gadariae</taxon>
        <taxon>Gadiformes</taxon>
        <taxon>Gadoidei</taxon>
        <taxon>Gadidae</taxon>
        <taxon>Gadus</taxon>
    </lineage>
</organism>
<evidence type="ECO:0000256" key="7">
    <source>
        <dbReference type="ARBA" id="ARBA00023015"/>
    </source>
</evidence>
<comment type="subcellular location">
    <subcellularLocation>
        <location evidence="1">Nucleus</location>
    </subcellularLocation>
</comment>
<evidence type="ECO:0000256" key="15">
    <source>
        <dbReference type="SAM" id="MobiDB-lite"/>
    </source>
</evidence>
<proteinExistence type="inferred from homology"/>
<dbReference type="InterPro" id="IPR013087">
    <property type="entry name" value="Znf_C2H2_type"/>
</dbReference>
<dbReference type="PANTHER" id="PTHR24404:SF55">
    <property type="entry name" value="ZINC FINGER PROTEIN PEGASUS"/>
    <property type="match status" value="1"/>
</dbReference>
<gene>
    <name evidence="17" type="primary">LOC115531186</name>
</gene>
<keyword evidence="9" id="KW-0804">Transcription</keyword>
<keyword evidence="6" id="KW-0862">Zinc</keyword>
<evidence type="ECO:0000256" key="11">
    <source>
        <dbReference type="ARBA" id="ARBA00038390"/>
    </source>
</evidence>
<evidence type="ECO:0000256" key="14">
    <source>
        <dbReference type="PROSITE-ProRule" id="PRU00042"/>
    </source>
</evidence>
<evidence type="ECO:0000256" key="13">
    <source>
        <dbReference type="ARBA" id="ARBA00043251"/>
    </source>
</evidence>
<reference evidence="17" key="1">
    <citation type="submission" date="2025-08" db="UniProtKB">
        <authorList>
            <consortium name="Ensembl"/>
        </authorList>
    </citation>
    <scope>IDENTIFICATION</scope>
</reference>
<feature type="region of interest" description="Disordered" evidence="15">
    <location>
        <begin position="314"/>
        <end position="398"/>
    </location>
</feature>
<dbReference type="SUPFAM" id="SSF57667">
    <property type="entry name" value="beta-beta-alpha zinc fingers"/>
    <property type="match status" value="3"/>
</dbReference>
<dbReference type="GO" id="GO:0006357">
    <property type="term" value="P:regulation of transcription by RNA polymerase II"/>
    <property type="evidence" value="ECO:0007669"/>
    <property type="project" value="TreeGrafter"/>
</dbReference>
<dbReference type="PANTHER" id="PTHR24404">
    <property type="entry name" value="ZINC FINGER PROTEIN"/>
    <property type="match status" value="1"/>
</dbReference>
<evidence type="ECO:0000256" key="10">
    <source>
        <dbReference type="ARBA" id="ARBA00023242"/>
    </source>
</evidence>
<keyword evidence="5 14" id="KW-0863">Zinc-finger</keyword>
<evidence type="ECO:0000256" key="9">
    <source>
        <dbReference type="ARBA" id="ARBA00023163"/>
    </source>
</evidence>
<dbReference type="SMART" id="SM00355">
    <property type="entry name" value="ZnF_C2H2"/>
    <property type="match status" value="5"/>
</dbReference>
<evidence type="ECO:0000256" key="3">
    <source>
        <dbReference type="ARBA" id="ARBA00022723"/>
    </source>
</evidence>
<dbReference type="GO" id="GO:0005634">
    <property type="term" value="C:nucleus"/>
    <property type="evidence" value="ECO:0007669"/>
    <property type="project" value="UniProtKB-SubCell"/>
</dbReference>
<keyword evidence="7" id="KW-0805">Transcription regulation</keyword>
<evidence type="ECO:0000256" key="12">
    <source>
        <dbReference type="ARBA" id="ARBA00040442"/>
    </source>
</evidence>
<keyword evidence="8" id="KW-0238">DNA-binding</keyword>
<dbReference type="GeneTree" id="ENSGT00940000155035"/>
<protein>
    <recommendedName>
        <fullName evidence="12">Zinc finger protein Pegasus</fullName>
    </recommendedName>
    <alternativeName>
        <fullName evidence="13">Ikaros family zinc finger protein 5</fullName>
    </alternativeName>
</protein>
<accession>A0A8C5AFZ2</accession>
<reference evidence="17" key="2">
    <citation type="submission" date="2025-09" db="UniProtKB">
        <authorList>
            <consortium name="Ensembl"/>
        </authorList>
    </citation>
    <scope>IDENTIFICATION</scope>
</reference>
<dbReference type="GO" id="GO:0008270">
    <property type="term" value="F:zinc ion binding"/>
    <property type="evidence" value="ECO:0007669"/>
    <property type="project" value="UniProtKB-KW"/>
</dbReference>
<evidence type="ECO:0000256" key="8">
    <source>
        <dbReference type="ARBA" id="ARBA00023125"/>
    </source>
</evidence>
<evidence type="ECO:0000256" key="1">
    <source>
        <dbReference type="ARBA" id="ARBA00004123"/>
    </source>
</evidence>
<feature type="domain" description="C2H2-type" evidence="16">
    <location>
        <begin position="85"/>
        <end position="112"/>
    </location>
</feature>
<dbReference type="Ensembl" id="ENSGMOT00000063751.1">
    <property type="protein sequence ID" value="ENSGMOP00000031008.1"/>
    <property type="gene ID" value="ENSGMOG00000035925.1"/>
</dbReference>
<dbReference type="InterPro" id="IPR050589">
    <property type="entry name" value="Ikaros_C2H2-ZF"/>
</dbReference>
<dbReference type="PROSITE" id="PS50157">
    <property type="entry name" value="ZINC_FINGER_C2H2_2"/>
    <property type="match status" value="4"/>
</dbReference>
<keyword evidence="3" id="KW-0479">Metal-binding</keyword>
<dbReference type="Proteomes" id="UP000694546">
    <property type="component" value="Chromosome 18"/>
</dbReference>
<feature type="region of interest" description="Disordered" evidence="15">
    <location>
        <begin position="238"/>
        <end position="279"/>
    </location>
</feature>
<dbReference type="FunFam" id="3.30.160.60:FF:000402">
    <property type="entry name" value="IKAROS family zinc finger 5"/>
    <property type="match status" value="1"/>
</dbReference>
<dbReference type="Gene3D" id="3.30.160.60">
    <property type="entry name" value="Classic Zinc Finger"/>
    <property type="match status" value="4"/>
</dbReference>
<name>A0A8C5AFZ2_GADMO</name>
<evidence type="ECO:0000313" key="18">
    <source>
        <dbReference type="Proteomes" id="UP000694546"/>
    </source>
</evidence>
<comment type="similarity">
    <text evidence="11">Belongs to the Ikaros C2H2-type zinc-finger protein family.</text>
</comment>
<feature type="domain" description="C2H2-type" evidence="16">
    <location>
        <begin position="398"/>
        <end position="425"/>
    </location>
</feature>
<keyword evidence="10" id="KW-0539">Nucleus</keyword>
<evidence type="ECO:0000256" key="6">
    <source>
        <dbReference type="ARBA" id="ARBA00022833"/>
    </source>
</evidence>
<keyword evidence="18" id="KW-1185">Reference proteome</keyword>
<feature type="compositionally biased region" description="Gly residues" evidence="15">
    <location>
        <begin position="347"/>
        <end position="357"/>
    </location>
</feature>
<dbReference type="FunFam" id="3.30.160.60:FF:000924">
    <property type="entry name" value="IKAROS family zinc finger 5"/>
    <property type="match status" value="1"/>
</dbReference>
<feature type="compositionally biased region" description="Gly residues" evidence="15">
    <location>
        <begin position="249"/>
        <end position="268"/>
    </location>
</feature>
<dbReference type="OrthoDB" id="5576026at2759"/>
<dbReference type="GO" id="GO:0000978">
    <property type="term" value="F:RNA polymerase II cis-regulatory region sequence-specific DNA binding"/>
    <property type="evidence" value="ECO:0007669"/>
    <property type="project" value="TreeGrafter"/>
</dbReference>
<dbReference type="PROSITE" id="PS00028">
    <property type="entry name" value="ZINC_FINGER_C2H2_1"/>
    <property type="match status" value="3"/>
</dbReference>
<dbReference type="OMA" id="APRCEQN"/>
<feature type="domain" description="C2H2-type" evidence="16">
    <location>
        <begin position="141"/>
        <end position="164"/>
    </location>
</feature>
<keyword evidence="4" id="KW-0677">Repeat</keyword>
<dbReference type="FunFam" id="3.30.160.60:FF:001097">
    <property type="entry name" value="IKAROS family zinc finger 5"/>
    <property type="match status" value="1"/>
</dbReference>
<evidence type="ECO:0000256" key="2">
    <source>
        <dbReference type="ARBA" id="ARBA00022491"/>
    </source>
</evidence>
<evidence type="ECO:0000256" key="5">
    <source>
        <dbReference type="ARBA" id="ARBA00022771"/>
    </source>
</evidence>
<evidence type="ECO:0000259" key="16">
    <source>
        <dbReference type="PROSITE" id="PS50157"/>
    </source>
</evidence>
<feature type="domain" description="C2H2-type" evidence="16">
    <location>
        <begin position="113"/>
        <end position="140"/>
    </location>
</feature>
<dbReference type="InterPro" id="IPR036236">
    <property type="entry name" value="Znf_C2H2_sf"/>
</dbReference>
<evidence type="ECO:0000256" key="4">
    <source>
        <dbReference type="ARBA" id="ARBA00022737"/>
    </source>
</evidence>
<keyword evidence="2" id="KW-0678">Repressor</keyword>
<sequence length="452" mass="48192">MEDLKPESVDFVKEFQEYLTQQTQHVNMISGSVCGENNQGDSFQAVTTASDQGGLDPPSVEVSLSLDDGAELQMDGLERTPDGKYKCSYCNYVNKGMARLIEHIRIHTGEKPHRCQLCPFASAYERHLEAHMRSHTGEKPYKCDLCAFCCSDRSNLSHHRRRRHKLLPMRGVRSPFTNKRMLSVLQKRATSLGFGRRLLGNYSGPPSLLGPRADYSGGLAHDATRPHLSIGVSGEYKTTPVVKPHESGSNGGGGGGGGGGGSGGGRGANGLPSADSPLDQLSTLAGQLATLPQRPQSPRSLDRLSCEDDVKPILVQQASGPPLAVAVNGSQTARSPKEEDSDPAGCRGHGPGGGGGEEGARGGFEDGGGGGERALLSQPGVAATAPSASPPQDPAASHKCQHCDIQFSDNILYTIHMGCHGYEHPFQCNICGTMCRDKYDFACHYARGHHHK</sequence>
<dbReference type="AlphaFoldDB" id="A0A8C5AFZ2"/>
<evidence type="ECO:0000313" key="17">
    <source>
        <dbReference type="Ensembl" id="ENSGMOP00000031008.1"/>
    </source>
</evidence>
<dbReference type="GO" id="GO:0003700">
    <property type="term" value="F:DNA-binding transcription factor activity"/>
    <property type="evidence" value="ECO:0007669"/>
    <property type="project" value="TreeGrafter"/>
</dbReference>